<dbReference type="EMBL" id="JWZX01002833">
    <property type="protein sequence ID" value="KOO26571.1"/>
    <property type="molecule type" value="Genomic_DNA"/>
</dbReference>
<proteinExistence type="predicted"/>
<feature type="region of interest" description="Disordered" evidence="1">
    <location>
        <begin position="1"/>
        <end position="23"/>
    </location>
</feature>
<protein>
    <submittedName>
        <fullName evidence="2">Uncharacterized protein</fullName>
    </submittedName>
</protein>
<evidence type="ECO:0000256" key="1">
    <source>
        <dbReference type="SAM" id="MobiDB-lite"/>
    </source>
</evidence>
<accession>A0A0M0JIZ8</accession>
<reference evidence="3" key="1">
    <citation type="journal article" date="2015" name="PLoS Genet.">
        <title>Genome Sequence and Transcriptome Analyses of Chrysochromulina tobin: Metabolic Tools for Enhanced Algal Fitness in the Prominent Order Prymnesiales (Haptophyceae).</title>
        <authorList>
            <person name="Hovde B.T."/>
            <person name="Deodato C.R."/>
            <person name="Hunsperger H.M."/>
            <person name="Ryken S.A."/>
            <person name="Yost W."/>
            <person name="Jha R.K."/>
            <person name="Patterson J."/>
            <person name="Monnat R.J. Jr."/>
            <person name="Barlow S.B."/>
            <person name="Starkenburg S.R."/>
            <person name="Cattolico R.A."/>
        </authorList>
    </citation>
    <scope>NUCLEOTIDE SEQUENCE</scope>
    <source>
        <strain evidence="3">CCMP291</strain>
    </source>
</reference>
<dbReference type="AlphaFoldDB" id="A0A0M0JIZ8"/>
<gene>
    <name evidence="2" type="ORF">Ctob_001218</name>
</gene>
<comment type="caution">
    <text evidence="2">The sequence shown here is derived from an EMBL/GenBank/DDBJ whole genome shotgun (WGS) entry which is preliminary data.</text>
</comment>
<evidence type="ECO:0000313" key="2">
    <source>
        <dbReference type="EMBL" id="KOO26571.1"/>
    </source>
</evidence>
<evidence type="ECO:0000313" key="3">
    <source>
        <dbReference type="Proteomes" id="UP000037460"/>
    </source>
</evidence>
<dbReference type="Proteomes" id="UP000037460">
    <property type="component" value="Unassembled WGS sequence"/>
</dbReference>
<organism evidence="2 3">
    <name type="scientific">Chrysochromulina tobinii</name>
    <dbReference type="NCBI Taxonomy" id="1460289"/>
    <lineage>
        <taxon>Eukaryota</taxon>
        <taxon>Haptista</taxon>
        <taxon>Haptophyta</taxon>
        <taxon>Prymnesiophyceae</taxon>
        <taxon>Prymnesiales</taxon>
        <taxon>Chrysochromulinaceae</taxon>
        <taxon>Chrysochromulina</taxon>
    </lineage>
</organism>
<keyword evidence="3" id="KW-1185">Reference proteome</keyword>
<sequence>MRKLGNFGPAAGPNPEGYYQPGLPPPLAIPGAANPLELYGGGLANSTGTQPPTGVPFGAHPLKQLNLLGREHVATVVLRFYHYPPPALPPNAPMTSAALAGLPTRLVWQVRVLDPFLQNPQPAAWQGCVAWAPALDGAHAAMAAAAAAVAGLGAAAGPLAPGALPWQHRCVVQQQQTHASGGSGWVDVGHINVAETGNGCWDSNGKCPLDTLAGYPAVGTDAYRAPGMVLGLLRNFVGAQGFPPLLCAAGAANALRYTVEYDPGHFCEENAYQSHVHMRIFAPVGMAHPAHAGAQPAPALSPFHDALLHVLRLRNAPPPPAGGLANLPPAQAAALAGLLAGPLPVPPAGHDPFWRYVYYMH</sequence>
<name>A0A0M0JIZ8_9EUKA</name>